<evidence type="ECO:0000256" key="4">
    <source>
        <dbReference type="ARBA" id="ARBA00022519"/>
    </source>
</evidence>
<feature type="transmembrane region" description="Helical" evidence="8">
    <location>
        <begin position="157"/>
        <end position="181"/>
    </location>
</feature>
<evidence type="ECO:0000256" key="2">
    <source>
        <dbReference type="ARBA" id="ARBA00022448"/>
    </source>
</evidence>
<reference evidence="10 11" key="1">
    <citation type="journal article" date="2016" name="Nat. Microbiol.">
        <title>Genomic inference of the metabolism of cosmopolitan subsurface Archaea, Hadesarchaea.</title>
        <authorList>
            <person name="Baker B.J."/>
            <person name="Saw J.H."/>
            <person name="Lind A.E."/>
            <person name="Lazar C.S."/>
            <person name="Hinrichs K.-U."/>
            <person name="Teske A.P."/>
            <person name="Ettema T.J."/>
        </authorList>
    </citation>
    <scope>NUCLEOTIDE SEQUENCE [LARGE SCALE GENOMIC DNA]</scope>
</reference>
<dbReference type="Pfam" id="PF00528">
    <property type="entry name" value="BPD_transp_1"/>
    <property type="match status" value="1"/>
</dbReference>
<evidence type="ECO:0000256" key="3">
    <source>
        <dbReference type="ARBA" id="ARBA00022475"/>
    </source>
</evidence>
<dbReference type="PROSITE" id="PS50928">
    <property type="entry name" value="ABC_TM1"/>
    <property type="match status" value="1"/>
</dbReference>
<sequence>MLFFVLPLLIVLICSFTSAPRVTFPPQGFSVQWYFTALTSPWFQTGLKNSLIAATFCTILAVPIGMLASYGLLRYKIKARNAIQVYLLLPFTVPLVVQGISLLFIYARTGLVGNILGIGFALMEINLPFMLWSTSSAVNRMDPNLENASMSLGANEIYTFVHITIPALLPGIMSGGLLMFVLGLNEFVTSLMLTTIWSATLPINMYTRIKTAITPDVAAAAAIYIIIAVIAIIILDKTVGIESYLK</sequence>
<dbReference type="GO" id="GO:0055085">
    <property type="term" value="P:transmembrane transport"/>
    <property type="evidence" value="ECO:0007669"/>
    <property type="project" value="InterPro"/>
</dbReference>
<dbReference type="PANTHER" id="PTHR43357:SF4">
    <property type="entry name" value="INNER MEMBRANE ABC TRANSPORTER PERMEASE PROTEIN YDCV"/>
    <property type="match status" value="1"/>
</dbReference>
<keyword evidence="6 8" id="KW-1133">Transmembrane helix</keyword>
<keyword evidence="5 8" id="KW-0812">Transmembrane</keyword>
<organism evidence="10 11">
    <name type="scientific">Hadarchaeum yellowstonense</name>
    <dbReference type="NCBI Taxonomy" id="1776334"/>
    <lineage>
        <taxon>Archaea</taxon>
        <taxon>Methanobacteriati</taxon>
        <taxon>Candidatus Hadarchaeota</taxon>
        <taxon>Candidatus Hadarchaeia</taxon>
        <taxon>Candidatus Hadarchaeales</taxon>
        <taxon>Candidatus Hadarchaeaceae</taxon>
        <taxon>Candidatus Hadarchaeum</taxon>
    </lineage>
</organism>
<feature type="transmembrane region" description="Helical" evidence="8">
    <location>
        <begin position="187"/>
        <end position="205"/>
    </location>
</feature>
<dbReference type="EMBL" id="LQMQ01000025">
    <property type="protein sequence ID" value="KUO41286.1"/>
    <property type="molecule type" value="Genomic_DNA"/>
</dbReference>
<dbReference type="GO" id="GO:0005886">
    <property type="term" value="C:plasma membrane"/>
    <property type="evidence" value="ECO:0007669"/>
    <property type="project" value="UniProtKB-SubCell"/>
</dbReference>
<feature type="transmembrane region" description="Helical" evidence="8">
    <location>
        <begin position="85"/>
        <end position="106"/>
    </location>
</feature>
<dbReference type="SUPFAM" id="SSF161098">
    <property type="entry name" value="MetI-like"/>
    <property type="match status" value="1"/>
</dbReference>
<feature type="transmembrane region" description="Helical" evidence="8">
    <location>
        <begin position="51"/>
        <end position="73"/>
    </location>
</feature>
<dbReference type="Gene3D" id="1.10.3720.10">
    <property type="entry name" value="MetI-like"/>
    <property type="match status" value="1"/>
</dbReference>
<evidence type="ECO:0000256" key="5">
    <source>
        <dbReference type="ARBA" id="ARBA00022692"/>
    </source>
</evidence>
<keyword evidence="4" id="KW-0997">Cell inner membrane</keyword>
<dbReference type="PANTHER" id="PTHR43357">
    <property type="entry name" value="INNER MEMBRANE ABC TRANSPORTER PERMEASE PROTEIN YDCV"/>
    <property type="match status" value="1"/>
</dbReference>
<comment type="similarity">
    <text evidence="8">Belongs to the binding-protein-dependent transport system permease family.</text>
</comment>
<evidence type="ECO:0000256" key="8">
    <source>
        <dbReference type="RuleBase" id="RU363032"/>
    </source>
</evidence>
<feature type="transmembrane region" description="Helical" evidence="8">
    <location>
        <begin position="217"/>
        <end position="235"/>
    </location>
</feature>
<proteinExistence type="inferred from homology"/>
<keyword evidence="3" id="KW-1003">Cell membrane</keyword>
<dbReference type="InterPro" id="IPR000515">
    <property type="entry name" value="MetI-like"/>
</dbReference>
<evidence type="ECO:0000256" key="6">
    <source>
        <dbReference type="ARBA" id="ARBA00022989"/>
    </source>
</evidence>
<evidence type="ECO:0000256" key="7">
    <source>
        <dbReference type="ARBA" id="ARBA00023136"/>
    </source>
</evidence>
<accession>A0A147JXI0</accession>
<dbReference type="Proteomes" id="UP000074294">
    <property type="component" value="Unassembled WGS sequence"/>
</dbReference>
<evidence type="ECO:0000313" key="11">
    <source>
        <dbReference type="Proteomes" id="UP000074294"/>
    </source>
</evidence>
<dbReference type="InterPro" id="IPR035906">
    <property type="entry name" value="MetI-like_sf"/>
</dbReference>
<keyword evidence="7 8" id="KW-0472">Membrane</keyword>
<evidence type="ECO:0000313" key="10">
    <source>
        <dbReference type="EMBL" id="KUO41286.1"/>
    </source>
</evidence>
<comment type="caution">
    <text evidence="10">The sequence shown here is derived from an EMBL/GenBank/DDBJ whole genome shotgun (WGS) entry which is preliminary data.</text>
</comment>
<protein>
    <recommendedName>
        <fullName evidence="9">ABC transmembrane type-1 domain-containing protein</fullName>
    </recommendedName>
</protein>
<feature type="domain" description="ABC transmembrane type-1" evidence="9">
    <location>
        <begin position="47"/>
        <end position="236"/>
    </location>
</feature>
<name>A0A147JXI0_HADYE</name>
<evidence type="ECO:0000259" key="9">
    <source>
        <dbReference type="PROSITE" id="PS50928"/>
    </source>
</evidence>
<gene>
    <name evidence="10" type="ORF">APZ16_00180</name>
</gene>
<dbReference type="CDD" id="cd06261">
    <property type="entry name" value="TM_PBP2"/>
    <property type="match status" value="1"/>
</dbReference>
<dbReference type="AlphaFoldDB" id="A0A147JXI0"/>
<evidence type="ECO:0000256" key="1">
    <source>
        <dbReference type="ARBA" id="ARBA00004429"/>
    </source>
</evidence>
<comment type="subcellular location">
    <subcellularLocation>
        <location evidence="1">Cell inner membrane</location>
        <topology evidence="1">Multi-pass membrane protein</topology>
    </subcellularLocation>
    <subcellularLocation>
        <location evidence="8">Cell membrane</location>
        <topology evidence="8">Multi-pass membrane protein</topology>
    </subcellularLocation>
</comment>
<feature type="transmembrane region" description="Helical" evidence="8">
    <location>
        <begin position="112"/>
        <end position="132"/>
    </location>
</feature>
<dbReference type="STRING" id="1776334.APZ16_00180"/>
<keyword evidence="2 8" id="KW-0813">Transport</keyword>